<feature type="compositionally biased region" description="Acidic residues" evidence="13">
    <location>
        <begin position="799"/>
        <end position="808"/>
    </location>
</feature>
<evidence type="ECO:0000256" key="9">
    <source>
        <dbReference type="ARBA" id="ARBA00023004"/>
    </source>
</evidence>
<comment type="similarity">
    <text evidence="3">Belongs to the GMC oxidoreductase family.</text>
</comment>
<feature type="signal peptide" evidence="14">
    <location>
        <begin position="1"/>
        <end position="20"/>
    </location>
</feature>
<name>A0AAV5AI82_9AGAM</name>
<feature type="compositionally biased region" description="Polar residues" evidence="13">
    <location>
        <begin position="876"/>
        <end position="897"/>
    </location>
</feature>
<evidence type="ECO:0000256" key="14">
    <source>
        <dbReference type="SAM" id="SignalP"/>
    </source>
</evidence>
<dbReference type="PROSITE" id="PS00624">
    <property type="entry name" value="GMC_OXRED_2"/>
    <property type="match status" value="1"/>
</dbReference>
<protein>
    <recommendedName>
        <fullName evidence="15">Glucose-methanol-choline oxidoreductase N-terminal domain-containing protein</fullName>
    </recommendedName>
</protein>
<comment type="cofactor">
    <cofactor evidence="1">
        <name>FAD</name>
        <dbReference type="ChEBI" id="CHEBI:57692"/>
    </cofactor>
</comment>
<dbReference type="InterPro" id="IPR012132">
    <property type="entry name" value="GMC_OxRdtase"/>
</dbReference>
<dbReference type="InterPro" id="IPR015324">
    <property type="entry name" value="Ribosomal_Rsm22-like"/>
</dbReference>
<dbReference type="PANTHER" id="PTHR11552">
    <property type="entry name" value="GLUCOSE-METHANOL-CHOLINE GMC OXIDOREDUCTASE"/>
    <property type="match status" value="1"/>
</dbReference>
<feature type="compositionally biased region" description="Basic residues" evidence="13">
    <location>
        <begin position="1484"/>
        <end position="1493"/>
    </location>
</feature>
<dbReference type="GO" id="GO:0016614">
    <property type="term" value="F:oxidoreductase activity, acting on CH-OH group of donors"/>
    <property type="evidence" value="ECO:0007669"/>
    <property type="project" value="InterPro"/>
</dbReference>
<keyword evidence="17" id="KW-1185">Reference proteome</keyword>
<feature type="compositionally biased region" description="Basic and acidic residues" evidence="13">
    <location>
        <begin position="864"/>
        <end position="875"/>
    </location>
</feature>
<feature type="region of interest" description="Disordered" evidence="13">
    <location>
        <begin position="967"/>
        <end position="992"/>
    </location>
</feature>
<evidence type="ECO:0000313" key="17">
    <source>
        <dbReference type="Proteomes" id="UP001050691"/>
    </source>
</evidence>
<organism evidence="16 17">
    <name type="scientific">Clathrus columnatus</name>
    <dbReference type="NCBI Taxonomy" id="1419009"/>
    <lineage>
        <taxon>Eukaryota</taxon>
        <taxon>Fungi</taxon>
        <taxon>Dikarya</taxon>
        <taxon>Basidiomycota</taxon>
        <taxon>Agaricomycotina</taxon>
        <taxon>Agaricomycetes</taxon>
        <taxon>Phallomycetidae</taxon>
        <taxon>Phallales</taxon>
        <taxon>Clathraceae</taxon>
        <taxon>Clathrus</taxon>
    </lineage>
</organism>
<evidence type="ECO:0000256" key="2">
    <source>
        <dbReference type="ARBA" id="ARBA00004173"/>
    </source>
</evidence>
<feature type="region of interest" description="Disordered" evidence="13">
    <location>
        <begin position="1480"/>
        <end position="1501"/>
    </location>
</feature>
<keyword evidence="6" id="KW-0274">FAD</keyword>
<feature type="compositionally biased region" description="Acidic residues" evidence="13">
    <location>
        <begin position="982"/>
        <end position="992"/>
    </location>
</feature>
<keyword evidence="9" id="KW-0408">Iron</keyword>
<feature type="domain" description="Glucose-methanol-choline oxidoreductase N-terminal" evidence="15">
    <location>
        <begin position="312"/>
        <end position="326"/>
    </location>
</feature>
<dbReference type="PANTHER" id="PTHR11552:SF218">
    <property type="entry name" value="GLUCOSE-METHANOL-CHOLINE OXIDOREDUCTASE N-TERMINAL DOMAIN-CONTAINING PROTEIN"/>
    <property type="match status" value="1"/>
</dbReference>
<evidence type="ECO:0000256" key="6">
    <source>
        <dbReference type="ARBA" id="ARBA00022827"/>
    </source>
</evidence>
<dbReference type="InterPro" id="IPR000172">
    <property type="entry name" value="GMC_OxRdtase_N"/>
</dbReference>
<gene>
    <name evidence="16" type="ORF">Clacol_005886</name>
</gene>
<keyword evidence="11" id="KW-0496">Mitochondrion</keyword>
<evidence type="ECO:0000256" key="3">
    <source>
        <dbReference type="ARBA" id="ARBA00010790"/>
    </source>
</evidence>
<dbReference type="Pfam" id="PF09243">
    <property type="entry name" value="Rsm22"/>
    <property type="match status" value="3"/>
</dbReference>
<keyword evidence="10" id="KW-0411">Iron-sulfur</keyword>
<dbReference type="Pfam" id="PF00732">
    <property type="entry name" value="GMC_oxred_N"/>
    <property type="match status" value="1"/>
</dbReference>
<accession>A0AAV5AI82</accession>
<keyword evidence="7" id="KW-0809">Transit peptide</keyword>
<evidence type="ECO:0000256" key="4">
    <source>
        <dbReference type="ARBA" id="ARBA00022630"/>
    </source>
</evidence>
<proteinExistence type="inferred from homology"/>
<dbReference type="InterPro" id="IPR027424">
    <property type="entry name" value="Glucose_Oxidase_domain_2"/>
</dbReference>
<dbReference type="SUPFAM" id="SSF51905">
    <property type="entry name" value="FAD/NAD(P)-binding domain"/>
    <property type="match status" value="1"/>
</dbReference>
<reference evidence="16" key="1">
    <citation type="submission" date="2021-10" db="EMBL/GenBank/DDBJ databases">
        <title>De novo Genome Assembly of Clathrus columnatus (Basidiomycota, Fungi) Using Illumina and Nanopore Sequence Data.</title>
        <authorList>
            <person name="Ogiso-Tanaka E."/>
            <person name="Itagaki H."/>
            <person name="Hosoya T."/>
            <person name="Hosaka K."/>
        </authorList>
    </citation>
    <scope>NUCLEOTIDE SEQUENCE</scope>
    <source>
        <strain evidence="16">MO-923</strain>
    </source>
</reference>
<dbReference type="Proteomes" id="UP001050691">
    <property type="component" value="Unassembled WGS sequence"/>
</dbReference>
<evidence type="ECO:0000259" key="15">
    <source>
        <dbReference type="PROSITE" id="PS00624"/>
    </source>
</evidence>
<dbReference type="InterPro" id="IPR036188">
    <property type="entry name" value="FAD/NAD-bd_sf"/>
</dbReference>
<sequence length="1501" mass="165161">MVSLRTVVALLTVVVSHVVGNIITPDQLASSYDFVVIGGGLAGLVVASRLTEDQNKTVLVLEAGDTGDAVKSSIDIPGNAYYSSLLGTSYDWQYTTVPQTHLGNRQLPWPRGKVLGGSSAVNGMYLVRPSTIELNANAGLIANQKGATAWGWDSLFAAMKKSETFTPPSPQIQEEGGIQYNLSSHGTSGPLHYSYPGYIVPIVGNWTDTLEWIGIVASPDSNGGDGWGTFIATSSINPSNWTRSYSRSAYIDPLPPRPNLAILPNATVTRIIFADDGNNNNNLTATAVEWAKDANSPRSTVNVTKEVILSGGSINSPQVLMLSGIGPEDVLSAAGIPPKINLPGVGQHLQDHLSAQVVVETTAETAASIKGTSQTSNGTPTPFLSFINSAIAYANSTDLFGLDFPAQFQTELLANLSADAETLVPSSDETVREGYKAIYTTTVESFMGSQVGQVELLLSLTGTANGGASSIAVQAAIQHPLSQGRVYINSSDPFTYPLIDPQYFSHPADLLILREGLKLARKITQTQPLNASVTKEISPGPSVATDGDWDAWIPGVVGTEYHPSCTCAMLPLEQGGVVNANLTVYGTANLRVVDASIYPMEFAAHLQAVTYAVGEQAAEIIRALYNGVPPPSASVTSTPTGVSIPSATNTPKSSAMTTLVAMLRTFRLHKIMYKDGPYDKAGLRHFPRKHFFKTRQNLARMLRNATLSPLPYLIPRNHGKYFKRQIHKTHFTFAQPEPNKPIQLDPDLQDLLRDVDLSLTRSKATLKRKPADVKTDGSIIHKELEIVSRIASMERQVDNEEEAEEDADPMFPKSERKSPAAAYGSRRIGSVVLPFEMQKSILKLISESDKPLIHVDANRLFNPLEKEDRSEEHGRNPSSWSLHYTPSESTEAHSASKMSHIKARLTRIRDGTAFASVVMPAQYAVIRAVLEQIKSRLGSQWSQNVDRVIEWGSGTGAGIWAAHHTFQTSHEPPPIDTPPSDETSETMESAQEEEQYTEWLENDRNISRNLRLEWSTLKSYIAIETRDGLSNIARKLLKDIPTTTTMSIQKELNDEQLLMSNSDSGKGTIAISAFLLNTIQVPGLRKAMLREMWNSGADVMVIIEDATIKGFQNVTDARDFLLRRGNKQLEEEVVKTDDVPEMPSKQGVHVLAPCPHDKPCPLAFHQKISPSKRGSADQPSFQRMERCTFTQRLQRPSFVRLTKHAKRGEEDVGYSYVIIRRGERVRPPFGVGQQPQGREGAIARWGEEAKKAKEEERNEQIRNSWVMDEDEIEPVSAIPVDDGLVVSEDVVEENLDPLLDQVVIDGLNEDEPTPVSLMSELDNPPAQGEDLEAVLREESYSWPRINFSPMKRGGHIIIDACTTEGTIMRMTFPRSQGKQIYYDARKSRWGDIFPHAPKSRPVPRFSGRPGKITKALLQGADAAAEREEREASKLFLPSGGGDERIKKTKRILKQQNVENAPDSVKASRAGWSGVFGQLKEEERKKRHERRKVRYEKEVEDD</sequence>
<dbReference type="GO" id="GO:0008168">
    <property type="term" value="F:methyltransferase activity"/>
    <property type="evidence" value="ECO:0007669"/>
    <property type="project" value="InterPro"/>
</dbReference>
<keyword evidence="8" id="KW-0560">Oxidoreductase</keyword>
<evidence type="ECO:0000256" key="8">
    <source>
        <dbReference type="ARBA" id="ARBA00023002"/>
    </source>
</evidence>
<dbReference type="GO" id="GO:0050660">
    <property type="term" value="F:flavin adenine dinucleotide binding"/>
    <property type="evidence" value="ECO:0007669"/>
    <property type="project" value="InterPro"/>
</dbReference>
<keyword evidence="5" id="KW-0479">Metal-binding</keyword>
<comment type="function">
    <text evidence="12">Mitochondrial ribosome (mitoribosome) assembly factor. Binds at the interface of the head and body domains of the mitochondrial small ribosomal subunit (mt-SSU), occluding the mRNA channel and preventing compaction of the head domain towards the body. Probable inactive methyltransferase: retains the characteristic folding and ability to bind S-adenosyl-L-methionine, but it probably lost its methyltransferase activity.</text>
</comment>
<evidence type="ECO:0000256" key="10">
    <source>
        <dbReference type="ARBA" id="ARBA00023014"/>
    </source>
</evidence>
<keyword evidence="4" id="KW-0285">Flavoprotein</keyword>
<feature type="chain" id="PRO_5043831449" description="Glucose-methanol-choline oxidoreductase N-terminal domain-containing protein" evidence="14">
    <location>
        <begin position="21"/>
        <end position="1501"/>
    </location>
</feature>
<dbReference type="Pfam" id="PF05199">
    <property type="entry name" value="GMC_oxred_C"/>
    <property type="match status" value="1"/>
</dbReference>
<feature type="region of interest" description="Disordered" evidence="13">
    <location>
        <begin position="795"/>
        <end position="823"/>
    </location>
</feature>
<dbReference type="GO" id="GO:0005739">
    <property type="term" value="C:mitochondrion"/>
    <property type="evidence" value="ECO:0007669"/>
    <property type="project" value="UniProtKB-SubCell"/>
</dbReference>
<dbReference type="GO" id="GO:0006412">
    <property type="term" value="P:translation"/>
    <property type="evidence" value="ECO:0007669"/>
    <property type="project" value="InterPro"/>
</dbReference>
<comment type="subcellular location">
    <subcellularLocation>
        <location evidence="2">Mitochondrion</location>
    </subcellularLocation>
</comment>
<evidence type="ECO:0000313" key="16">
    <source>
        <dbReference type="EMBL" id="GJJ11650.1"/>
    </source>
</evidence>
<comment type="caution">
    <text evidence="16">The sequence shown here is derived from an EMBL/GenBank/DDBJ whole genome shotgun (WGS) entry which is preliminary data.</text>
</comment>
<dbReference type="Gene3D" id="3.50.50.60">
    <property type="entry name" value="FAD/NAD(P)-binding domain"/>
    <property type="match status" value="1"/>
</dbReference>
<dbReference type="Gene3D" id="3.30.560.10">
    <property type="entry name" value="Glucose Oxidase, domain 3"/>
    <property type="match status" value="1"/>
</dbReference>
<dbReference type="GO" id="GO:0051536">
    <property type="term" value="F:iron-sulfur cluster binding"/>
    <property type="evidence" value="ECO:0007669"/>
    <property type="project" value="UniProtKB-KW"/>
</dbReference>
<evidence type="ECO:0000256" key="1">
    <source>
        <dbReference type="ARBA" id="ARBA00001974"/>
    </source>
</evidence>
<dbReference type="InterPro" id="IPR007867">
    <property type="entry name" value="GMC_OxRtase_C"/>
</dbReference>
<evidence type="ECO:0000256" key="12">
    <source>
        <dbReference type="ARBA" id="ARBA00045681"/>
    </source>
</evidence>
<evidence type="ECO:0000256" key="13">
    <source>
        <dbReference type="SAM" id="MobiDB-lite"/>
    </source>
</evidence>
<keyword evidence="14" id="KW-0732">Signal</keyword>
<evidence type="ECO:0000256" key="11">
    <source>
        <dbReference type="ARBA" id="ARBA00023128"/>
    </source>
</evidence>
<feature type="region of interest" description="Disordered" evidence="13">
    <location>
        <begin position="864"/>
        <end position="897"/>
    </location>
</feature>
<evidence type="ECO:0000256" key="5">
    <source>
        <dbReference type="ARBA" id="ARBA00022723"/>
    </source>
</evidence>
<dbReference type="Gene3D" id="4.10.450.10">
    <property type="entry name" value="Glucose Oxidase, domain 2"/>
    <property type="match status" value="1"/>
</dbReference>
<dbReference type="SUPFAM" id="SSF54373">
    <property type="entry name" value="FAD-linked reductases, C-terminal domain"/>
    <property type="match status" value="1"/>
</dbReference>
<dbReference type="GO" id="GO:0046872">
    <property type="term" value="F:metal ion binding"/>
    <property type="evidence" value="ECO:0007669"/>
    <property type="project" value="UniProtKB-KW"/>
</dbReference>
<dbReference type="EMBL" id="BPWL01000006">
    <property type="protein sequence ID" value="GJJ11650.1"/>
    <property type="molecule type" value="Genomic_DNA"/>
</dbReference>
<evidence type="ECO:0000256" key="7">
    <source>
        <dbReference type="ARBA" id="ARBA00022946"/>
    </source>
</evidence>